<comment type="caution">
    <text evidence="10">The sequence shown here is derived from an EMBL/GenBank/DDBJ whole genome shotgun (WGS) entry which is preliminary data.</text>
</comment>
<dbReference type="Gene3D" id="3.40.1830.10">
    <property type="entry name" value="Thermophilic metalloprotease (M29)"/>
    <property type="match status" value="1"/>
</dbReference>
<gene>
    <name evidence="10" type="ORF">ACFFIX_20635</name>
</gene>
<dbReference type="InterPro" id="IPR000787">
    <property type="entry name" value="Peptidase_M29"/>
</dbReference>
<comment type="cofactor">
    <cofactor evidence="3">
        <name>Zn(2+)</name>
        <dbReference type="ChEBI" id="CHEBI:29105"/>
    </cofactor>
</comment>
<keyword evidence="9" id="KW-0482">Metalloprotease</keyword>
<evidence type="ECO:0000313" key="10">
    <source>
        <dbReference type="EMBL" id="MFC0273797.1"/>
    </source>
</evidence>
<accession>A0ABV6GJC4</accession>
<proteinExistence type="inferred from homology"/>
<evidence type="ECO:0000256" key="4">
    <source>
        <dbReference type="ARBA" id="ARBA00008236"/>
    </source>
</evidence>
<reference evidence="10 11" key="1">
    <citation type="submission" date="2024-09" db="EMBL/GenBank/DDBJ databases">
        <authorList>
            <person name="Sun Q."/>
            <person name="Mori K."/>
        </authorList>
    </citation>
    <scope>NUCLEOTIDE SEQUENCE [LARGE SCALE GENOMIC DNA]</scope>
    <source>
        <strain evidence="10 11">CCM 7228</strain>
    </source>
</reference>
<evidence type="ECO:0000256" key="9">
    <source>
        <dbReference type="ARBA" id="ARBA00023049"/>
    </source>
</evidence>
<evidence type="ECO:0000256" key="7">
    <source>
        <dbReference type="ARBA" id="ARBA00022723"/>
    </source>
</evidence>
<evidence type="ECO:0000313" key="11">
    <source>
        <dbReference type="Proteomes" id="UP001589854"/>
    </source>
</evidence>
<dbReference type="RefSeq" id="WP_378937456.1">
    <property type="nucleotide sequence ID" value="NZ_JBHLVO010000025.1"/>
</dbReference>
<comment type="cofactor">
    <cofactor evidence="1">
        <name>Co(2+)</name>
        <dbReference type="ChEBI" id="CHEBI:48828"/>
    </cofactor>
</comment>
<dbReference type="InterPro" id="IPR035097">
    <property type="entry name" value="M29_N-terminal"/>
</dbReference>
<dbReference type="Pfam" id="PF02073">
    <property type="entry name" value="Peptidase_M29"/>
    <property type="match status" value="1"/>
</dbReference>
<sequence length="369" mass="41565">MRDERIKNLANILLNHSVKVTAKQRVLIRGHLITKPLITELVDQAYELGAYPYVELFDDEINLHLAKNYQREQLETSAKWQMGVYKDVDAVIIIIGEENDAEMAGIPAEMHRLRGEVMKPVSQFYVNNRKWVLLNYPTKGLAQKAGMSTQGFEDYLFDVCTVDYKKMATAVQPLKTLMENTDVVKITSPETELTFSIKGIPVVPCTGEANVPDGEIFTAPILDSVNGTIKFNTPCPYHGTTFNDVKLTFKDGKVIEATADDSKKLNEILDTDEGSRYIGEFALGFHPFIEEPMGDILFDEKICGSFHFTPGEAYEEADNGNRSSVHWDMVLIQRPEYGGGKIYFDDVLVRNDGLFVLPELEGLNPRNLK</sequence>
<name>A0ABV6GJC4_9BACI</name>
<dbReference type="InterPro" id="IPR052170">
    <property type="entry name" value="M29_Exopeptidase"/>
</dbReference>
<comment type="similarity">
    <text evidence="4">Belongs to the peptidase M29 family.</text>
</comment>
<evidence type="ECO:0000256" key="2">
    <source>
        <dbReference type="ARBA" id="ARBA00001946"/>
    </source>
</evidence>
<keyword evidence="8" id="KW-0378">Hydrolase</keyword>
<dbReference type="SUPFAM" id="SSF144052">
    <property type="entry name" value="Thermophilic metalloprotease-like"/>
    <property type="match status" value="1"/>
</dbReference>
<keyword evidence="5 10" id="KW-0031">Aminopeptidase</keyword>
<evidence type="ECO:0000256" key="1">
    <source>
        <dbReference type="ARBA" id="ARBA00001941"/>
    </source>
</evidence>
<comment type="cofactor">
    <cofactor evidence="2">
        <name>Mg(2+)</name>
        <dbReference type="ChEBI" id="CHEBI:18420"/>
    </cofactor>
</comment>
<dbReference type="PANTHER" id="PTHR34448:SF1">
    <property type="entry name" value="BLL6088 PROTEIN"/>
    <property type="match status" value="1"/>
</dbReference>
<dbReference type="PRINTS" id="PR00919">
    <property type="entry name" value="THERMOPTASE"/>
</dbReference>
<keyword evidence="11" id="KW-1185">Reference proteome</keyword>
<organism evidence="10 11">
    <name type="scientific">Metabacillus herbersteinensis</name>
    <dbReference type="NCBI Taxonomy" id="283816"/>
    <lineage>
        <taxon>Bacteria</taxon>
        <taxon>Bacillati</taxon>
        <taxon>Bacillota</taxon>
        <taxon>Bacilli</taxon>
        <taxon>Bacillales</taxon>
        <taxon>Bacillaceae</taxon>
        <taxon>Metabacillus</taxon>
    </lineage>
</organism>
<evidence type="ECO:0000256" key="8">
    <source>
        <dbReference type="ARBA" id="ARBA00022801"/>
    </source>
</evidence>
<evidence type="ECO:0000256" key="3">
    <source>
        <dbReference type="ARBA" id="ARBA00001947"/>
    </source>
</evidence>
<evidence type="ECO:0000256" key="5">
    <source>
        <dbReference type="ARBA" id="ARBA00022438"/>
    </source>
</evidence>
<keyword evidence="7" id="KW-0479">Metal-binding</keyword>
<protein>
    <submittedName>
        <fullName evidence="10">Aminopeptidase</fullName>
    </submittedName>
</protein>
<dbReference type="GO" id="GO:0004177">
    <property type="term" value="F:aminopeptidase activity"/>
    <property type="evidence" value="ECO:0007669"/>
    <property type="project" value="UniProtKB-KW"/>
</dbReference>
<evidence type="ECO:0000256" key="6">
    <source>
        <dbReference type="ARBA" id="ARBA00022670"/>
    </source>
</evidence>
<keyword evidence="6" id="KW-0645">Protease</keyword>
<dbReference type="Proteomes" id="UP001589854">
    <property type="component" value="Unassembled WGS sequence"/>
</dbReference>
<dbReference type="PANTHER" id="PTHR34448">
    <property type="entry name" value="AMINOPEPTIDASE"/>
    <property type="match status" value="1"/>
</dbReference>
<dbReference type="EMBL" id="JBHLVO010000025">
    <property type="protein sequence ID" value="MFC0273797.1"/>
    <property type="molecule type" value="Genomic_DNA"/>
</dbReference>